<feature type="transmembrane region" description="Helical" evidence="1">
    <location>
        <begin position="138"/>
        <end position="159"/>
    </location>
</feature>
<dbReference type="InterPro" id="IPR002798">
    <property type="entry name" value="SpoIIM-like"/>
</dbReference>
<feature type="transmembrane region" description="Helical" evidence="1">
    <location>
        <begin position="18"/>
        <end position="39"/>
    </location>
</feature>
<feature type="transmembrane region" description="Helical" evidence="1">
    <location>
        <begin position="108"/>
        <end position="131"/>
    </location>
</feature>
<organism evidence="2 3">
    <name type="scientific">Clostridium ganghwense</name>
    <dbReference type="NCBI Taxonomy" id="312089"/>
    <lineage>
        <taxon>Bacteria</taxon>
        <taxon>Bacillati</taxon>
        <taxon>Bacillota</taxon>
        <taxon>Clostridia</taxon>
        <taxon>Eubacteriales</taxon>
        <taxon>Clostridiaceae</taxon>
        <taxon>Clostridium</taxon>
    </lineage>
</organism>
<dbReference type="Proteomes" id="UP001079657">
    <property type="component" value="Unassembled WGS sequence"/>
</dbReference>
<evidence type="ECO:0000313" key="3">
    <source>
        <dbReference type="Proteomes" id="UP001079657"/>
    </source>
</evidence>
<reference evidence="2" key="1">
    <citation type="submission" date="2022-12" db="EMBL/GenBank/DDBJ databases">
        <authorList>
            <person name="Wang J."/>
        </authorList>
    </citation>
    <scope>NUCLEOTIDE SEQUENCE</scope>
    <source>
        <strain evidence="2">HY-42-06</strain>
    </source>
</reference>
<dbReference type="RefSeq" id="WP_268049046.1">
    <property type="nucleotide sequence ID" value="NZ_JAPQES010000002.1"/>
</dbReference>
<name>A0ABT4CPY7_9CLOT</name>
<feature type="transmembrane region" description="Helical" evidence="1">
    <location>
        <begin position="179"/>
        <end position="196"/>
    </location>
</feature>
<accession>A0ABT4CPY7</accession>
<keyword evidence="1" id="KW-1133">Transmembrane helix</keyword>
<dbReference type="NCBIfam" id="TIGR02831">
    <property type="entry name" value="spo_II_M"/>
    <property type="match status" value="1"/>
</dbReference>
<keyword evidence="1" id="KW-0812">Transmembrane</keyword>
<evidence type="ECO:0000313" key="2">
    <source>
        <dbReference type="EMBL" id="MCY6370301.1"/>
    </source>
</evidence>
<evidence type="ECO:0000256" key="1">
    <source>
        <dbReference type="SAM" id="Phobius"/>
    </source>
</evidence>
<dbReference type="EMBL" id="JAPQES010000002">
    <property type="protein sequence ID" value="MCY6370301.1"/>
    <property type="molecule type" value="Genomic_DNA"/>
</dbReference>
<feature type="transmembrane region" description="Helical" evidence="1">
    <location>
        <begin position="80"/>
        <end position="102"/>
    </location>
</feature>
<keyword evidence="1" id="KW-0472">Membrane</keyword>
<proteinExistence type="predicted"/>
<comment type="caution">
    <text evidence="2">The sequence shown here is derived from an EMBL/GenBank/DDBJ whole genome shotgun (WGS) entry which is preliminary data.</text>
</comment>
<gene>
    <name evidence="2" type="primary">spoIIM</name>
    <name evidence="2" type="ORF">OXH55_06610</name>
</gene>
<protein>
    <submittedName>
        <fullName evidence="2">Stage II sporulation protein M</fullName>
    </submittedName>
</protein>
<sequence length="217" mass="24376">MKNRKTFGILVTHIQRNLFLYVISLLFLCIGIVLGVYTVKYMGEVEKDSLISYFLNFTQNIDLSSVDKKHIFLQAIKNNIPIIIGIWFLGLSMLGIPIILFIDLIKGFTIGFTTSFVINGLGTKGILINILTIFPQNVIYIPCIIIASATAMEFSLMLLKYNGFKNINKNNNLIKVLPYSTIFLFIFGFMILGFLLESYITPSMLKLIVSSTGCAFG</sequence>
<keyword evidence="3" id="KW-1185">Reference proteome</keyword>
<dbReference type="PIRSF" id="PIRSF038973">
    <property type="entry name" value="SpoIIM"/>
    <property type="match status" value="1"/>
</dbReference>
<dbReference type="InterPro" id="IPR014196">
    <property type="entry name" value="SpoIIM"/>
</dbReference>
<dbReference type="Pfam" id="PF01944">
    <property type="entry name" value="SpoIIM"/>
    <property type="match status" value="1"/>
</dbReference>